<evidence type="ECO:0000256" key="1">
    <source>
        <dbReference type="ARBA" id="ARBA00006479"/>
    </source>
</evidence>
<comment type="caution">
    <text evidence="2">The sequence shown here is derived from an EMBL/GenBank/DDBJ whole genome shotgun (WGS) entry which is preliminary data.</text>
</comment>
<dbReference type="PANTHER" id="PTHR18964:SF149">
    <property type="entry name" value="BIFUNCTIONAL UDP-N-ACETYLGLUCOSAMINE 2-EPIMERASE_N-ACETYLMANNOSAMINE KINASE"/>
    <property type="match status" value="1"/>
</dbReference>
<sequence length="306" mass="32117">MAKLTLGVDIGGTNLRVGVVQDKKVIHEQRFPADFSSICKQHAPAIALQEILRISLSALQQAMKQYPDVNGIGMGFPGFIDPVAGHVVQSPNLPGLRHVDIAGELSRLIGLPVAMENDALVAAFGEFLLLPQAPRSMVYIGLGTGVGGGFIHAAKPYPGDHGIAMEVGHLITEPKGRLCGCGNHGCLEQYAAAPGVSQSYHQATGESLSAQDIAERAAQGGSAALDAYALAGRHLGLAIAHLAKILDPEVVLIGGGMSQAWSYFSPALFRQLHEDSIPVLRDKIDVRVSNSSDQAGIIGAAHLVNH</sequence>
<dbReference type="Proteomes" id="UP001617669">
    <property type="component" value="Unassembled WGS sequence"/>
</dbReference>
<dbReference type="PANTHER" id="PTHR18964">
    <property type="entry name" value="ROK (REPRESSOR, ORF, KINASE) FAMILY"/>
    <property type="match status" value="1"/>
</dbReference>
<organism evidence="2 3">
    <name type="scientific">Methylobacillus methanolivorans</name>
    <dbReference type="NCBI Taxonomy" id="1848927"/>
    <lineage>
        <taxon>Bacteria</taxon>
        <taxon>Pseudomonadati</taxon>
        <taxon>Pseudomonadota</taxon>
        <taxon>Betaproteobacteria</taxon>
        <taxon>Nitrosomonadales</taxon>
        <taxon>Methylophilaceae</taxon>
        <taxon>Methylobacillus</taxon>
    </lineage>
</organism>
<keyword evidence="3" id="KW-1185">Reference proteome</keyword>
<dbReference type="RefSeq" id="WP_400879078.1">
    <property type="nucleotide sequence ID" value="NZ_JBIWXY010000001.1"/>
</dbReference>
<dbReference type="InterPro" id="IPR000600">
    <property type="entry name" value="ROK"/>
</dbReference>
<name>A0ABW8GMK7_9PROT</name>
<protein>
    <submittedName>
        <fullName evidence="2">ROK family protein</fullName>
    </submittedName>
</protein>
<gene>
    <name evidence="2" type="ORF">ACIKP9_02925</name>
</gene>
<dbReference type="EMBL" id="JBIWXY010000001">
    <property type="protein sequence ID" value="MFJ5445175.1"/>
    <property type="molecule type" value="Genomic_DNA"/>
</dbReference>
<comment type="similarity">
    <text evidence="1">Belongs to the ROK (NagC/XylR) family.</text>
</comment>
<evidence type="ECO:0000313" key="2">
    <source>
        <dbReference type="EMBL" id="MFJ5445175.1"/>
    </source>
</evidence>
<dbReference type="InterPro" id="IPR043129">
    <property type="entry name" value="ATPase_NBD"/>
</dbReference>
<dbReference type="SUPFAM" id="SSF53067">
    <property type="entry name" value="Actin-like ATPase domain"/>
    <property type="match status" value="1"/>
</dbReference>
<dbReference type="Pfam" id="PF00480">
    <property type="entry name" value="ROK"/>
    <property type="match status" value="1"/>
</dbReference>
<reference evidence="2 3" key="1">
    <citation type="submission" date="2024-11" db="EMBL/GenBank/DDBJ databases">
        <authorList>
            <person name="Kaparullina E.N."/>
            <person name="Delegan Y.A."/>
            <person name="Doronina N.V."/>
        </authorList>
    </citation>
    <scope>NUCLEOTIDE SEQUENCE [LARGE SCALE GENOMIC DNA]</scope>
    <source>
        <strain evidence="2 3">7sh_L</strain>
    </source>
</reference>
<dbReference type="Gene3D" id="3.30.420.40">
    <property type="match status" value="2"/>
</dbReference>
<evidence type="ECO:0000313" key="3">
    <source>
        <dbReference type="Proteomes" id="UP001617669"/>
    </source>
</evidence>
<accession>A0ABW8GMK7</accession>
<proteinExistence type="inferred from homology"/>